<reference evidence="1 2" key="1">
    <citation type="journal article" date="2019" name="Mol. Biol. Evol.">
        <title>Blast fungal genomes show frequent chromosomal changes, gene gains and losses, and effector gene turnover.</title>
        <authorList>
            <person name="Gomez Luciano L.B."/>
            <person name="Jason Tsai I."/>
            <person name="Chuma I."/>
            <person name="Tosa Y."/>
            <person name="Chen Y.H."/>
            <person name="Li J.Y."/>
            <person name="Li M.Y."/>
            <person name="Jade Lu M.Y."/>
            <person name="Nakayashiki H."/>
            <person name="Li W.H."/>
        </authorList>
    </citation>
    <scope>NUCLEOTIDE SEQUENCE [LARGE SCALE GENOMIC DNA]</scope>
    <source>
        <strain evidence="1 2">NI907</strain>
    </source>
</reference>
<dbReference type="KEGG" id="pgri:PgNI_06069"/>
<evidence type="ECO:0000313" key="1">
    <source>
        <dbReference type="Proteomes" id="UP000515153"/>
    </source>
</evidence>
<evidence type="ECO:0000313" key="2">
    <source>
        <dbReference type="RefSeq" id="XP_030982213.1"/>
    </source>
</evidence>
<protein>
    <submittedName>
        <fullName evidence="2">Uncharacterized protein</fullName>
    </submittedName>
</protein>
<dbReference type="GeneID" id="41961007"/>
<proteinExistence type="predicted"/>
<reference evidence="2" key="2">
    <citation type="submission" date="2019-10" db="EMBL/GenBank/DDBJ databases">
        <authorList>
            <consortium name="NCBI Genome Project"/>
        </authorList>
    </citation>
    <scope>NUCLEOTIDE SEQUENCE</scope>
    <source>
        <strain evidence="2">NI907</strain>
    </source>
</reference>
<dbReference type="Proteomes" id="UP000515153">
    <property type="component" value="Chromosome I"/>
</dbReference>
<feature type="non-terminal residue" evidence="2">
    <location>
        <position position="1"/>
    </location>
</feature>
<keyword evidence="1" id="KW-1185">Reference proteome</keyword>
<gene>
    <name evidence="2" type="ORF">PgNI_06069</name>
</gene>
<dbReference type="AlphaFoldDB" id="A0A6P8B4Y3"/>
<dbReference type="RefSeq" id="XP_030982213.1">
    <property type="nucleotide sequence ID" value="XM_031126098.1"/>
</dbReference>
<accession>A0A6P8B4Y3</accession>
<reference evidence="2" key="3">
    <citation type="submission" date="2025-08" db="UniProtKB">
        <authorList>
            <consortium name="RefSeq"/>
        </authorList>
    </citation>
    <scope>IDENTIFICATION</scope>
    <source>
        <strain evidence="2">NI907</strain>
    </source>
</reference>
<organism evidence="1 2">
    <name type="scientific">Pyricularia grisea</name>
    <name type="common">Crabgrass-specific blast fungus</name>
    <name type="synonym">Magnaporthe grisea</name>
    <dbReference type="NCBI Taxonomy" id="148305"/>
    <lineage>
        <taxon>Eukaryota</taxon>
        <taxon>Fungi</taxon>
        <taxon>Dikarya</taxon>
        <taxon>Ascomycota</taxon>
        <taxon>Pezizomycotina</taxon>
        <taxon>Sordariomycetes</taxon>
        <taxon>Sordariomycetidae</taxon>
        <taxon>Magnaporthales</taxon>
        <taxon>Pyriculariaceae</taxon>
        <taxon>Pyricularia</taxon>
    </lineage>
</organism>
<name>A0A6P8B4Y3_PYRGI</name>
<sequence length="38" mass="4565">LQPLFSQQKWNQKSGSSVRRQSIGCFCILIRRQWERSI</sequence>